<dbReference type="InterPro" id="IPR051200">
    <property type="entry name" value="Host-pathogen_enzymatic-act"/>
</dbReference>
<organism evidence="1 2">
    <name type="scientific">Actinospica durhamensis</name>
    <dbReference type="NCBI Taxonomy" id="1508375"/>
    <lineage>
        <taxon>Bacteria</taxon>
        <taxon>Bacillati</taxon>
        <taxon>Actinomycetota</taxon>
        <taxon>Actinomycetes</taxon>
        <taxon>Catenulisporales</taxon>
        <taxon>Actinospicaceae</taxon>
        <taxon>Actinospica</taxon>
    </lineage>
</organism>
<keyword evidence="2" id="KW-1185">Reference proteome</keyword>
<name>A0A941ERQ0_9ACTN</name>
<proteinExistence type="predicted"/>
<protein>
    <submittedName>
        <fullName evidence="1">Beta-propeller fold lactonase family protein</fullName>
    </submittedName>
</protein>
<gene>
    <name evidence="1" type="ORF">KDL01_26160</name>
</gene>
<dbReference type="PANTHER" id="PTHR47197:SF3">
    <property type="entry name" value="DIHYDRO-HEME D1 DEHYDROGENASE"/>
    <property type="match status" value="1"/>
</dbReference>
<dbReference type="PANTHER" id="PTHR47197">
    <property type="entry name" value="PROTEIN NIRF"/>
    <property type="match status" value="1"/>
</dbReference>
<accession>A0A941ERQ0</accession>
<dbReference type="InterPro" id="IPR015943">
    <property type="entry name" value="WD40/YVTN_repeat-like_dom_sf"/>
</dbReference>
<dbReference type="Proteomes" id="UP000675781">
    <property type="component" value="Unassembled WGS sequence"/>
</dbReference>
<dbReference type="SUPFAM" id="SSF75011">
    <property type="entry name" value="3-carboxy-cis,cis-mucoante lactonizing enzyme"/>
    <property type="match status" value="1"/>
</dbReference>
<reference evidence="1" key="1">
    <citation type="submission" date="2021-04" db="EMBL/GenBank/DDBJ databases">
        <title>Genome based classification of Actinospica acidithermotolerans sp. nov., an actinobacterium isolated from an Indonesian hot spring.</title>
        <authorList>
            <person name="Kusuma A.B."/>
            <person name="Putra K.E."/>
            <person name="Nafisah S."/>
            <person name="Loh J."/>
            <person name="Nouioui I."/>
            <person name="Goodfellow M."/>
        </authorList>
    </citation>
    <scope>NUCLEOTIDE SEQUENCE</scope>
    <source>
        <strain evidence="1">CSCA 57</strain>
    </source>
</reference>
<evidence type="ECO:0000313" key="2">
    <source>
        <dbReference type="Proteomes" id="UP000675781"/>
    </source>
</evidence>
<dbReference type="SUPFAM" id="SSF50956">
    <property type="entry name" value="Thermostable phytase (3-phytase)"/>
    <property type="match status" value="1"/>
</dbReference>
<comment type="caution">
    <text evidence="1">The sequence shown here is derived from an EMBL/GenBank/DDBJ whole genome shotgun (WGS) entry which is preliminary data.</text>
</comment>
<evidence type="ECO:0000313" key="1">
    <source>
        <dbReference type="EMBL" id="MBR7836792.1"/>
    </source>
</evidence>
<sequence length="349" mass="34916">MTAQVPGSPTALTATADGRWAFASVSHQNGGEIAVMAVGAGALRLVRTIALPGSMHDAFGMTLTHDGRFLLAAGYTATAVMNVAALEDGRGDPVAGVLSDGGAGQFEVEVSKDDRYAYVSDETTGGVSVFDLSTALRHGFASPGVALGIVPLASGAVGMALSPDGTLLYATTLGDYGPHGQLWVVNTAEAEKAAGSSAVVSHANAGCQPVRVAVSPDGGTVWVTALQSNALLAFSTTDLERDPNLALRAVVRVGSEPVGLALADDGRVALVGDSDRGLVAETGSSAPQTVSVIDTAAALAHRPASLGTVAVGVFPRDIGIDPANGEVLLADYGSGTVEAFPAPSALTLG</sequence>
<dbReference type="AlphaFoldDB" id="A0A941ERQ0"/>
<dbReference type="EMBL" id="JAGSOG010000161">
    <property type="protein sequence ID" value="MBR7836792.1"/>
    <property type="molecule type" value="Genomic_DNA"/>
</dbReference>
<dbReference type="Gene3D" id="2.130.10.10">
    <property type="entry name" value="YVTN repeat-like/Quinoprotein amine dehydrogenase"/>
    <property type="match status" value="2"/>
</dbReference>
<dbReference type="RefSeq" id="WP_212531265.1">
    <property type="nucleotide sequence ID" value="NZ_JAGSOG010000161.1"/>
</dbReference>